<keyword evidence="4" id="KW-1185">Reference proteome</keyword>
<evidence type="ECO:0000313" key="3">
    <source>
        <dbReference type="EMBL" id="KAK2559554.1"/>
    </source>
</evidence>
<feature type="compositionally biased region" description="Low complexity" evidence="2">
    <location>
        <begin position="182"/>
        <end position="193"/>
    </location>
</feature>
<dbReference type="AlphaFoldDB" id="A0AAD9QE79"/>
<organism evidence="3 4">
    <name type="scientific">Acropora cervicornis</name>
    <name type="common">Staghorn coral</name>
    <dbReference type="NCBI Taxonomy" id="6130"/>
    <lineage>
        <taxon>Eukaryota</taxon>
        <taxon>Metazoa</taxon>
        <taxon>Cnidaria</taxon>
        <taxon>Anthozoa</taxon>
        <taxon>Hexacorallia</taxon>
        <taxon>Scleractinia</taxon>
        <taxon>Astrocoeniina</taxon>
        <taxon>Acroporidae</taxon>
        <taxon>Acropora</taxon>
    </lineage>
</organism>
<reference evidence="3" key="2">
    <citation type="journal article" date="2023" name="Science">
        <title>Genomic signatures of disease resistance in endangered staghorn corals.</title>
        <authorList>
            <person name="Vollmer S.V."/>
            <person name="Selwyn J.D."/>
            <person name="Despard B.A."/>
            <person name="Roesel C.L."/>
        </authorList>
    </citation>
    <scope>NUCLEOTIDE SEQUENCE</scope>
    <source>
        <strain evidence="3">K2</strain>
    </source>
</reference>
<dbReference type="EMBL" id="JARQWQ010000039">
    <property type="protein sequence ID" value="KAK2559554.1"/>
    <property type="molecule type" value="Genomic_DNA"/>
</dbReference>
<evidence type="ECO:0000256" key="1">
    <source>
        <dbReference type="SAM" id="Coils"/>
    </source>
</evidence>
<protein>
    <submittedName>
        <fullName evidence="3">Uncharacterized protein</fullName>
    </submittedName>
</protein>
<feature type="region of interest" description="Disordered" evidence="2">
    <location>
        <begin position="173"/>
        <end position="195"/>
    </location>
</feature>
<comment type="caution">
    <text evidence="3">The sequence shown here is derived from an EMBL/GenBank/DDBJ whole genome shotgun (WGS) entry which is preliminary data.</text>
</comment>
<gene>
    <name evidence="3" type="ORF">P5673_017623</name>
</gene>
<feature type="coiled-coil region" evidence="1">
    <location>
        <begin position="11"/>
        <end position="45"/>
    </location>
</feature>
<dbReference type="Proteomes" id="UP001249851">
    <property type="component" value="Unassembled WGS sequence"/>
</dbReference>
<evidence type="ECO:0000313" key="4">
    <source>
        <dbReference type="Proteomes" id="UP001249851"/>
    </source>
</evidence>
<evidence type="ECO:0000256" key="2">
    <source>
        <dbReference type="SAM" id="MobiDB-lite"/>
    </source>
</evidence>
<name>A0AAD9QE79_ACRCE</name>
<feature type="compositionally biased region" description="Low complexity" evidence="2">
    <location>
        <begin position="270"/>
        <end position="283"/>
    </location>
</feature>
<sequence>MPKGLTDKERRRNVSKECQALRDLVNKLKLELLQSQVEAQKVRDQLQCVIYLVRRAWQGDETASIHVSNIVGVAPPRIQKNPELDEFTVTPKSKVLNGWARLVIGLLNRIYHEEELELRAKQLLYMRDREELLDEQLMSHNAVTQHSTSASLVQATDVIQMLQAKEEQLARERAEEREKLQQQRQELQTKLTKPTPFALHLHGSTRKDTAQRQAEIDSSENLLVVPVRKRNENVTSLEVDATEHVRSQTREGAAGKKTNSQQQRPRPITASVKSSRSSVSVAAAKRRPFSAHSLTAQPKTWNKSPPAFDSNNTAAKRQQLDVIERDLKRTTKALQDRLGISKQGFV</sequence>
<accession>A0AAD9QE79</accession>
<proteinExistence type="predicted"/>
<keyword evidence="1" id="KW-0175">Coiled coil</keyword>
<feature type="compositionally biased region" description="Polar residues" evidence="2">
    <location>
        <begin position="292"/>
        <end position="314"/>
    </location>
</feature>
<feature type="region of interest" description="Disordered" evidence="2">
    <location>
        <begin position="235"/>
        <end position="314"/>
    </location>
</feature>
<reference evidence="3" key="1">
    <citation type="journal article" date="2023" name="G3 (Bethesda)">
        <title>Whole genome assembly and annotation of the endangered Caribbean coral Acropora cervicornis.</title>
        <authorList>
            <person name="Selwyn J.D."/>
            <person name="Vollmer S.V."/>
        </authorList>
    </citation>
    <scope>NUCLEOTIDE SEQUENCE</scope>
    <source>
        <strain evidence="3">K2</strain>
    </source>
</reference>